<reference evidence="1" key="2">
    <citation type="submission" date="2020-02" db="EMBL/GenBank/DDBJ databases">
        <authorList>
            <consortium name="NCBI Pathogen Detection Project"/>
        </authorList>
    </citation>
    <scope>NUCLEOTIDE SEQUENCE</scope>
    <source>
        <strain evidence="1">MA.GA5714TB</strain>
    </source>
</reference>
<accession>A0A750MGC7</accession>
<reference evidence="1" key="1">
    <citation type="journal article" date="2018" name="Genome Biol.">
        <title>SKESA: strategic k-mer extension for scrupulous assemblies.</title>
        <authorList>
            <person name="Souvorov A."/>
            <person name="Agarwala R."/>
            <person name="Lipman D.J."/>
        </authorList>
    </citation>
    <scope>NUCLEOTIDE SEQUENCE</scope>
    <source>
        <strain evidence="1">MA.GA5714TB</strain>
    </source>
</reference>
<dbReference type="EMBL" id="DAAVPT010000017">
    <property type="protein sequence ID" value="HAF6252686.1"/>
    <property type="molecule type" value="Genomic_DNA"/>
</dbReference>
<proteinExistence type="predicted"/>
<comment type="caution">
    <text evidence="1">The sequence shown here is derived from an EMBL/GenBank/DDBJ whole genome shotgun (WGS) entry which is preliminary data.</text>
</comment>
<evidence type="ECO:0000313" key="1">
    <source>
        <dbReference type="EMBL" id="HAF6252686.1"/>
    </source>
</evidence>
<sequence length="32" mass="3740">MPQSGRISALAGREGRLRACTRYSQRHYSQRF</sequence>
<organism evidence="1">
    <name type="scientific">Salmonella enterica</name>
    <name type="common">Salmonella choleraesuis</name>
    <dbReference type="NCBI Taxonomy" id="28901"/>
    <lineage>
        <taxon>Bacteria</taxon>
        <taxon>Pseudomonadati</taxon>
        <taxon>Pseudomonadota</taxon>
        <taxon>Gammaproteobacteria</taxon>
        <taxon>Enterobacterales</taxon>
        <taxon>Enterobacteriaceae</taxon>
        <taxon>Salmonella</taxon>
    </lineage>
</organism>
<protein>
    <submittedName>
        <fullName evidence="1">Replication protein RepA4</fullName>
    </submittedName>
</protein>
<name>A0A750MGC7_SALER</name>
<dbReference type="AlphaFoldDB" id="A0A750MGC7"/>
<gene>
    <name evidence="1" type="ORF">G9E63_004366</name>
</gene>